<name>A0A840NYS0_9ACTN</name>
<reference evidence="1 2" key="1">
    <citation type="submission" date="2020-08" db="EMBL/GenBank/DDBJ databases">
        <title>Genomic Encyclopedia of Type Strains, Phase IV (KMG-IV): sequencing the most valuable type-strain genomes for metagenomic binning, comparative biology and taxonomic classification.</title>
        <authorList>
            <person name="Goeker M."/>
        </authorList>
    </citation>
    <scope>NUCLEOTIDE SEQUENCE [LARGE SCALE GENOMIC DNA]</scope>
    <source>
        <strain evidence="1 2">DSM 45615</strain>
    </source>
</reference>
<evidence type="ECO:0000313" key="2">
    <source>
        <dbReference type="Proteomes" id="UP000578449"/>
    </source>
</evidence>
<keyword evidence="2" id="KW-1185">Reference proteome</keyword>
<sequence>MTDMSRAMPPESQWDLLDEYGLNGRFDVVWIERRNRDWFAASRVLYRIPTDAWSR</sequence>
<gene>
    <name evidence="1" type="ORF">HNP84_002028</name>
</gene>
<proteinExistence type="predicted"/>
<evidence type="ECO:0000313" key="1">
    <source>
        <dbReference type="EMBL" id="MBB5132312.1"/>
    </source>
</evidence>
<dbReference type="Proteomes" id="UP000578449">
    <property type="component" value="Unassembled WGS sequence"/>
</dbReference>
<dbReference type="EMBL" id="JACHGN010000004">
    <property type="protein sequence ID" value="MBB5132312.1"/>
    <property type="molecule type" value="Genomic_DNA"/>
</dbReference>
<organism evidence="1 2">
    <name type="scientific">Thermocatellispora tengchongensis</name>
    <dbReference type="NCBI Taxonomy" id="1073253"/>
    <lineage>
        <taxon>Bacteria</taxon>
        <taxon>Bacillati</taxon>
        <taxon>Actinomycetota</taxon>
        <taxon>Actinomycetes</taxon>
        <taxon>Streptosporangiales</taxon>
        <taxon>Streptosporangiaceae</taxon>
        <taxon>Thermocatellispora</taxon>
    </lineage>
</organism>
<accession>A0A840NYS0</accession>
<dbReference type="AlphaFoldDB" id="A0A840NYS0"/>
<comment type="caution">
    <text evidence="1">The sequence shown here is derived from an EMBL/GenBank/DDBJ whole genome shotgun (WGS) entry which is preliminary data.</text>
</comment>
<protein>
    <submittedName>
        <fullName evidence="1">Uncharacterized protein</fullName>
    </submittedName>
</protein>